<proteinExistence type="predicted"/>
<feature type="non-terminal residue" evidence="2">
    <location>
        <position position="1"/>
    </location>
</feature>
<dbReference type="InterPro" id="IPR021109">
    <property type="entry name" value="Peptidase_aspartic_dom_sf"/>
</dbReference>
<dbReference type="InterPro" id="IPR045358">
    <property type="entry name" value="Ty3_capsid"/>
</dbReference>
<dbReference type="CDD" id="cd00303">
    <property type="entry name" value="retropepsin_like"/>
    <property type="match status" value="1"/>
</dbReference>
<dbReference type="PROSITE" id="PS00141">
    <property type="entry name" value="ASP_PROTEASE"/>
    <property type="match status" value="1"/>
</dbReference>
<dbReference type="Proteomes" id="UP001153555">
    <property type="component" value="Unassembled WGS sequence"/>
</dbReference>
<dbReference type="EMBL" id="CACSLK010027840">
    <property type="protein sequence ID" value="CAA0833666.1"/>
    <property type="molecule type" value="Genomic_DNA"/>
</dbReference>
<dbReference type="PANTHER" id="PTHR15503">
    <property type="entry name" value="LDOC1 RELATED"/>
    <property type="match status" value="1"/>
</dbReference>
<organism evidence="2 3">
    <name type="scientific">Striga hermonthica</name>
    <name type="common">Purple witchweed</name>
    <name type="synonym">Buchnera hermonthica</name>
    <dbReference type="NCBI Taxonomy" id="68872"/>
    <lineage>
        <taxon>Eukaryota</taxon>
        <taxon>Viridiplantae</taxon>
        <taxon>Streptophyta</taxon>
        <taxon>Embryophyta</taxon>
        <taxon>Tracheophyta</taxon>
        <taxon>Spermatophyta</taxon>
        <taxon>Magnoliopsida</taxon>
        <taxon>eudicotyledons</taxon>
        <taxon>Gunneridae</taxon>
        <taxon>Pentapetalae</taxon>
        <taxon>asterids</taxon>
        <taxon>lamiids</taxon>
        <taxon>Lamiales</taxon>
        <taxon>Orobanchaceae</taxon>
        <taxon>Buchnereae</taxon>
        <taxon>Striga</taxon>
    </lineage>
</organism>
<dbReference type="Pfam" id="PF08284">
    <property type="entry name" value="RVP_2"/>
    <property type="match status" value="1"/>
</dbReference>
<keyword evidence="3" id="KW-1185">Reference proteome</keyword>
<protein>
    <recommendedName>
        <fullName evidence="1">Ty3 transposon capsid-like protein domain-containing protein</fullName>
    </recommendedName>
</protein>
<dbReference type="Gene3D" id="2.40.70.10">
    <property type="entry name" value="Acid Proteases"/>
    <property type="match status" value="1"/>
</dbReference>
<dbReference type="GO" id="GO:0004190">
    <property type="term" value="F:aspartic-type endopeptidase activity"/>
    <property type="evidence" value="ECO:0007669"/>
    <property type="project" value="InterPro"/>
</dbReference>
<dbReference type="OrthoDB" id="913048at2759"/>
<evidence type="ECO:0000313" key="2">
    <source>
        <dbReference type="EMBL" id="CAA0833666.1"/>
    </source>
</evidence>
<dbReference type="InterPro" id="IPR001969">
    <property type="entry name" value="Aspartic_peptidase_AS"/>
</dbReference>
<dbReference type="PANTHER" id="PTHR15503:SF40">
    <property type="match status" value="1"/>
</dbReference>
<name>A0A9N7RJZ1_STRHE</name>
<feature type="domain" description="Ty3 transposon capsid-like protein" evidence="1">
    <location>
        <begin position="117"/>
        <end position="254"/>
    </location>
</feature>
<evidence type="ECO:0000259" key="1">
    <source>
        <dbReference type="Pfam" id="PF19259"/>
    </source>
</evidence>
<dbReference type="SUPFAM" id="SSF50630">
    <property type="entry name" value="Acid proteases"/>
    <property type="match status" value="1"/>
</dbReference>
<dbReference type="InterPro" id="IPR032567">
    <property type="entry name" value="RTL1-rel"/>
</dbReference>
<accession>A0A9N7RJZ1</accession>
<dbReference type="AlphaFoldDB" id="A0A9N7RJZ1"/>
<evidence type="ECO:0000313" key="3">
    <source>
        <dbReference type="Proteomes" id="UP001153555"/>
    </source>
</evidence>
<sequence>QLTTINTEVKEQLGAMNNTINSKYEYLANTLAAIQLQLLNSDKRPHEGESILGEGPSNFGGSGSFPRFQQSSKQKLQIENPTPQMISPLPKIDFPRFDGSQPRSWILKCNGYFKLIPNVPDQQKVVLAAMHFEGRAAQWYQNFISKQEELGWSQFVDIISARFEDLKEAKIIAEFNKLRQNGSYEDYVDRFEELRACMLLMNHGGYSEEYFVASFISGLPEEAQALITMFEPPSLPQAIELGRKQTATLDAISKKLRGPYKQTYTPFHNTRKPEQAQAIAGKTTSQVTAKPPVKLLTASEMAKRREKGLCYNCDEKFTYGHRCKMRANFMIMTEEEELAYLQASGETNSEELTEVAMDEMQMTLNSITGAEGLTTMRLCGKIDEHQLHVLIDSGSTLSFLREQTAKELGCKLVSAKPLLVKVANGQRMVSSHIVEDFKWGMQNHPFTHSLRVLQHEGCDLILGGDWLKACTPIELDYNRMTIS</sequence>
<feature type="non-terminal residue" evidence="2">
    <location>
        <position position="483"/>
    </location>
</feature>
<gene>
    <name evidence="2" type="ORF">SHERM_28924</name>
</gene>
<reference evidence="2" key="1">
    <citation type="submission" date="2019-12" db="EMBL/GenBank/DDBJ databases">
        <authorList>
            <person name="Scholes J."/>
        </authorList>
    </citation>
    <scope>NUCLEOTIDE SEQUENCE</scope>
</reference>
<dbReference type="GO" id="GO:0006508">
    <property type="term" value="P:proteolysis"/>
    <property type="evidence" value="ECO:0007669"/>
    <property type="project" value="InterPro"/>
</dbReference>
<dbReference type="Pfam" id="PF19259">
    <property type="entry name" value="Ty3_capsid"/>
    <property type="match status" value="1"/>
</dbReference>
<comment type="caution">
    <text evidence="2">The sequence shown here is derived from an EMBL/GenBank/DDBJ whole genome shotgun (WGS) entry which is preliminary data.</text>
</comment>